<evidence type="ECO:0000256" key="1">
    <source>
        <dbReference type="SAM" id="SignalP"/>
    </source>
</evidence>
<evidence type="ECO:0008006" key="4">
    <source>
        <dbReference type="Google" id="ProtNLM"/>
    </source>
</evidence>
<dbReference type="OrthoDB" id="5456309at2"/>
<reference evidence="2 3" key="1">
    <citation type="submission" date="2019-08" db="EMBL/GenBank/DDBJ databases">
        <title>Deep-cultivation of Planctomycetes and their phenomic and genomic characterization uncovers novel biology.</title>
        <authorList>
            <person name="Wiegand S."/>
            <person name="Jogler M."/>
            <person name="Boedeker C."/>
            <person name="Pinto D."/>
            <person name="Vollmers J."/>
            <person name="Rivas-Marin E."/>
            <person name="Kohn T."/>
            <person name="Peeters S.H."/>
            <person name="Heuer A."/>
            <person name="Rast P."/>
            <person name="Oberbeckmann S."/>
            <person name="Bunk B."/>
            <person name="Jeske O."/>
            <person name="Meyerdierks A."/>
            <person name="Storesund J.E."/>
            <person name="Kallscheuer N."/>
            <person name="Luecker S."/>
            <person name="Lage O.M."/>
            <person name="Pohl T."/>
            <person name="Merkel B.J."/>
            <person name="Hornburger P."/>
            <person name="Mueller R.-W."/>
            <person name="Bruemmer F."/>
            <person name="Labrenz M."/>
            <person name="Spormann A.M."/>
            <person name="Op den Camp H."/>
            <person name="Overmann J."/>
            <person name="Amann R."/>
            <person name="Jetten M.S.M."/>
            <person name="Mascher T."/>
            <person name="Medema M.H."/>
            <person name="Devos D.P."/>
            <person name="Kaster A.-K."/>
            <person name="Ovreas L."/>
            <person name="Rohde M."/>
            <person name="Galperin M.Y."/>
            <person name="Jogler C."/>
        </authorList>
    </citation>
    <scope>NUCLEOTIDE SEQUENCE [LARGE SCALE GENOMIC DNA]</scope>
    <source>
        <strain evidence="2 3">UC8</strain>
    </source>
</reference>
<organism evidence="2 3">
    <name type="scientific">Roseimaritima ulvae</name>
    <dbReference type="NCBI Taxonomy" id="980254"/>
    <lineage>
        <taxon>Bacteria</taxon>
        <taxon>Pseudomonadati</taxon>
        <taxon>Planctomycetota</taxon>
        <taxon>Planctomycetia</taxon>
        <taxon>Pirellulales</taxon>
        <taxon>Pirellulaceae</taxon>
        <taxon>Roseimaritima</taxon>
    </lineage>
</organism>
<gene>
    <name evidence="2" type="ORF">UC8_38150</name>
</gene>
<dbReference type="Pfam" id="PF07608">
    <property type="entry name" value="DUF1571"/>
    <property type="match status" value="1"/>
</dbReference>
<proteinExistence type="predicted"/>
<evidence type="ECO:0000313" key="3">
    <source>
        <dbReference type="Proteomes" id="UP000325286"/>
    </source>
</evidence>
<keyword evidence="1" id="KW-0732">Signal</keyword>
<dbReference type="InterPro" id="IPR011465">
    <property type="entry name" value="DUF1571"/>
</dbReference>
<dbReference type="AlphaFoldDB" id="A0A5B9QUY8"/>
<name>A0A5B9QUY8_9BACT</name>
<dbReference type="Proteomes" id="UP000325286">
    <property type="component" value="Chromosome"/>
</dbReference>
<dbReference type="KEGG" id="rul:UC8_38150"/>
<accession>A0A5B9QUY8</accession>
<keyword evidence="3" id="KW-1185">Reference proteome</keyword>
<dbReference type="EMBL" id="CP042914">
    <property type="protein sequence ID" value="QEG41789.1"/>
    <property type="molecule type" value="Genomic_DNA"/>
</dbReference>
<feature type="chain" id="PRO_5022814408" description="DUF1571 domain-containing protein" evidence="1">
    <location>
        <begin position="25"/>
        <end position="286"/>
    </location>
</feature>
<feature type="signal peptide" evidence="1">
    <location>
        <begin position="1"/>
        <end position="24"/>
    </location>
</feature>
<dbReference type="RefSeq" id="WP_068130187.1">
    <property type="nucleotide sequence ID" value="NZ_CP042914.1"/>
</dbReference>
<sequence length="286" mass="32445" precursor="true">MVTKRRNFLFTLGTLAAGASTLSAQQPTTREPVFRVSRANSIPHESVHPLDRALHMAREGLTHIRSNIRDYSAVVVKRETIDGTLTDPEFMYVKIRNRKVAGGQVQTPFGVYLVYLKPTAIKGREVVYIEGQNDGKLIAHEGGMRGRFLPTVPLSPTGAMAMRGQRYPLTEIGIENLIVKLIERGEIARQYPEITCEFRKNAKLKDRVCTVIQLNQPKRVSELEFSQAQIFIDDEHNIPIRYVAYDWPKQPGARPGVIEEYNYLDVKLNIGLTDSDFDRNNPAYNF</sequence>
<evidence type="ECO:0000313" key="2">
    <source>
        <dbReference type="EMBL" id="QEG41789.1"/>
    </source>
</evidence>
<protein>
    <recommendedName>
        <fullName evidence="4">DUF1571 domain-containing protein</fullName>
    </recommendedName>
</protein>